<dbReference type="EMBL" id="PPSL01000002">
    <property type="protein sequence ID" value="PQJ11583.1"/>
    <property type="molecule type" value="Genomic_DNA"/>
</dbReference>
<sequence length="160" mass="17861">MNFSEPPATTGGFFYVLFKSMKTMKLINKKICMGKDIGIHGNVFGGYIMSWIDEAGAAFATEYCCTPNMVTLRVGELLFKKPLKAGNHVRLYGDVDHLGNTSIKINIEARKFNLYSGEETVVCTTSITFVRIDDDGQPTPIGETVKRNYERTKVPEEMMG</sequence>
<evidence type="ECO:0000313" key="5">
    <source>
        <dbReference type="EMBL" id="PQJ11583.1"/>
    </source>
</evidence>
<proteinExistence type="inferred from homology"/>
<keyword evidence="2 3" id="KW-0378">Hydrolase</keyword>
<dbReference type="GO" id="GO:0006637">
    <property type="term" value="P:acyl-CoA metabolic process"/>
    <property type="evidence" value="ECO:0007669"/>
    <property type="project" value="TreeGrafter"/>
</dbReference>
<dbReference type="PANTHER" id="PTHR11049:SF5">
    <property type="entry name" value="ACYL-COA THIOESTER HYDROLASE YCIA"/>
    <property type="match status" value="1"/>
</dbReference>
<protein>
    <submittedName>
        <fullName evidence="5">Acyl-CoA thioesterase</fullName>
    </submittedName>
</protein>
<organism evidence="5 6">
    <name type="scientific">Flavipsychrobacter stenotrophus</name>
    <dbReference type="NCBI Taxonomy" id="2077091"/>
    <lineage>
        <taxon>Bacteria</taxon>
        <taxon>Pseudomonadati</taxon>
        <taxon>Bacteroidota</taxon>
        <taxon>Chitinophagia</taxon>
        <taxon>Chitinophagales</taxon>
        <taxon>Chitinophagaceae</taxon>
        <taxon>Flavipsychrobacter</taxon>
    </lineage>
</organism>
<dbReference type="GO" id="GO:0052816">
    <property type="term" value="F:long-chain fatty acyl-CoA hydrolase activity"/>
    <property type="evidence" value="ECO:0007669"/>
    <property type="project" value="TreeGrafter"/>
</dbReference>
<dbReference type="CDD" id="cd03442">
    <property type="entry name" value="BFIT_BACH"/>
    <property type="match status" value="1"/>
</dbReference>
<evidence type="ECO:0000256" key="3">
    <source>
        <dbReference type="PROSITE-ProRule" id="PRU01106"/>
    </source>
</evidence>
<dbReference type="GO" id="GO:0005829">
    <property type="term" value="C:cytosol"/>
    <property type="evidence" value="ECO:0007669"/>
    <property type="project" value="TreeGrafter"/>
</dbReference>
<dbReference type="InterPro" id="IPR006683">
    <property type="entry name" value="Thioestr_dom"/>
</dbReference>
<feature type="domain" description="HotDog ACOT-type" evidence="4">
    <location>
        <begin position="22"/>
        <end position="135"/>
    </location>
</feature>
<keyword evidence="6" id="KW-1185">Reference proteome</keyword>
<evidence type="ECO:0000259" key="4">
    <source>
        <dbReference type="PROSITE" id="PS51770"/>
    </source>
</evidence>
<dbReference type="InterPro" id="IPR040170">
    <property type="entry name" value="Cytosol_ACT"/>
</dbReference>
<evidence type="ECO:0000256" key="2">
    <source>
        <dbReference type="ARBA" id="ARBA00022801"/>
    </source>
</evidence>
<dbReference type="GO" id="GO:0009062">
    <property type="term" value="P:fatty acid catabolic process"/>
    <property type="evidence" value="ECO:0007669"/>
    <property type="project" value="TreeGrafter"/>
</dbReference>
<dbReference type="Gene3D" id="3.10.129.10">
    <property type="entry name" value="Hotdog Thioesterase"/>
    <property type="match status" value="1"/>
</dbReference>
<dbReference type="InterPro" id="IPR033120">
    <property type="entry name" value="HOTDOG_ACOT"/>
</dbReference>
<dbReference type="InterPro" id="IPR029069">
    <property type="entry name" value="HotDog_dom_sf"/>
</dbReference>
<evidence type="ECO:0000313" key="6">
    <source>
        <dbReference type="Proteomes" id="UP000239872"/>
    </source>
</evidence>
<gene>
    <name evidence="5" type="ORF">CJD36_007240</name>
</gene>
<comment type="caution">
    <text evidence="5">The sequence shown here is derived from an EMBL/GenBank/DDBJ whole genome shotgun (WGS) entry which is preliminary data.</text>
</comment>
<accession>A0A2S7SXD0</accession>
<evidence type="ECO:0000256" key="1">
    <source>
        <dbReference type="ARBA" id="ARBA00010458"/>
    </source>
</evidence>
<name>A0A2S7SXD0_9BACT</name>
<dbReference type="PANTHER" id="PTHR11049">
    <property type="entry name" value="ACYL COENZYME A THIOESTER HYDROLASE"/>
    <property type="match status" value="1"/>
</dbReference>
<dbReference type="AlphaFoldDB" id="A0A2S7SXD0"/>
<reference evidence="5 6" key="1">
    <citation type="submission" date="2018-01" db="EMBL/GenBank/DDBJ databases">
        <title>A novel member of the phylum Bacteroidetes isolated from glacier ice.</title>
        <authorList>
            <person name="Liu Q."/>
            <person name="Xin Y.-H."/>
        </authorList>
    </citation>
    <scope>NUCLEOTIDE SEQUENCE [LARGE SCALE GENOMIC DNA]</scope>
    <source>
        <strain evidence="5 6">RB1R16</strain>
    </source>
</reference>
<comment type="similarity">
    <text evidence="1">Belongs to the acyl coenzyme A hydrolase family.</text>
</comment>
<dbReference type="Proteomes" id="UP000239872">
    <property type="component" value="Unassembled WGS sequence"/>
</dbReference>
<dbReference type="SUPFAM" id="SSF54637">
    <property type="entry name" value="Thioesterase/thiol ester dehydrase-isomerase"/>
    <property type="match status" value="1"/>
</dbReference>
<dbReference type="PROSITE" id="PS51770">
    <property type="entry name" value="HOTDOG_ACOT"/>
    <property type="match status" value="1"/>
</dbReference>
<dbReference type="Pfam" id="PF03061">
    <property type="entry name" value="4HBT"/>
    <property type="match status" value="1"/>
</dbReference>